<keyword evidence="2" id="KW-1185">Reference proteome</keyword>
<evidence type="ECO:0000313" key="2">
    <source>
        <dbReference type="Proteomes" id="UP000299102"/>
    </source>
</evidence>
<evidence type="ECO:0000313" key="1">
    <source>
        <dbReference type="EMBL" id="GBP10269.1"/>
    </source>
</evidence>
<proteinExistence type="predicted"/>
<dbReference type="OrthoDB" id="8063408at2759"/>
<organism evidence="1 2">
    <name type="scientific">Eumeta variegata</name>
    <name type="common">Bagworm moth</name>
    <name type="synonym">Eumeta japonica</name>
    <dbReference type="NCBI Taxonomy" id="151549"/>
    <lineage>
        <taxon>Eukaryota</taxon>
        <taxon>Metazoa</taxon>
        <taxon>Ecdysozoa</taxon>
        <taxon>Arthropoda</taxon>
        <taxon>Hexapoda</taxon>
        <taxon>Insecta</taxon>
        <taxon>Pterygota</taxon>
        <taxon>Neoptera</taxon>
        <taxon>Endopterygota</taxon>
        <taxon>Lepidoptera</taxon>
        <taxon>Glossata</taxon>
        <taxon>Ditrysia</taxon>
        <taxon>Tineoidea</taxon>
        <taxon>Psychidae</taxon>
        <taxon>Oiketicinae</taxon>
        <taxon>Eumeta</taxon>
    </lineage>
</organism>
<dbReference type="PANTHER" id="PTHR46114:SF1">
    <property type="entry name" value="ZAD DOMAIN-CONTAINING PROTEIN"/>
    <property type="match status" value="1"/>
</dbReference>
<dbReference type="Proteomes" id="UP000299102">
    <property type="component" value="Unassembled WGS sequence"/>
</dbReference>
<reference evidence="1 2" key="1">
    <citation type="journal article" date="2019" name="Commun. Biol.">
        <title>The bagworm genome reveals a unique fibroin gene that provides high tensile strength.</title>
        <authorList>
            <person name="Kono N."/>
            <person name="Nakamura H."/>
            <person name="Ohtoshi R."/>
            <person name="Tomita M."/>
            <person name="Numata K."/>
            <person name="Arakawa K."/>
        </authorList>
    </citation>
    <scope>NUCLEOTIDE SEQUENCE [LARGE SCALE GENOMIC DNA]</scope>
</reference>
<dbReference type="EMBL" id="BGZK01000039">
    <property type="protein sequence ID" value="GBP10269.1"/>
    <property type="molecule type" value="Genomic_DNA"/>
</dbReference>
<name>A0A4C1T6X4_EUMVA</name>
<comment type="caution">
    <text evidence="1">The sequence shown here is derived from an EMBL/GenBank/DDBJ whole genome shotgun (WGS) entry which is preliminary data.</text>
</comment>
<protein>
    <submittedName>
        <fullName evidence="1">Uncharacterized protein</fullName>
    </submittedName>
</protein>
<dbReference type="PANTHER" id="PTHR46114">
    <property type="entry name" value="APPLE DOMAIN-CONTAINING PROTEIN"/>
    <property type="match status" value="1"/>
</dbReference>
<sequence>MTGKLNIITNKPIIDQNIRTQVLVVFNVQWSVYLTSVPKNISKPLEQDIEGPSPSQNDVDFEENLLLQLRNVACNMSIKLHFLHSHLDRFPENLGDMSEEQGERMRQDLCHGRGLSGFLGYQYDG</sequence>
<accession>A0A4C1T6X4</accession>
<gene>
    <name evidence="1" type="ORF">EVAR_77656_1</name>
</gene>
<dbReference type="AlphaFoldDB" id="A0A4C1T6X4"/>